<protein>
    <submittedName>
        <fullName evidence="1">Uncharacterized protein</fullName>
    </submittedName>
</protein>
<reference evidence="1" key="1">
    <citation type="journal article" date="2014" name="Front. Microbiol.">
        <title>High frequency of phylogenetically diverse reductive dehalogenase-homologous genes in deep subseafloor sedimentary metagenomes.</title>
        <authorList>
            <person name="Kawai M."/>
            <person name="Futagami T."/>
            <person name="Toyoda A."/>
            <person name="Takaki Y."/>
            <person name="Nishi S."/>
            <person name="Hori S."/>
            <person name="Arai W."/>
            <person name="Tsubouchi T."/>
            <person name="Morono Y."/>
            <person name="Uchiyama I."/>
            <person name="Ito T."/>
            <person name="Fujiyama A."/>
            <person name="Inagaki F."/>
            <person name="Takami H."/>
        </authorList>
    </citation>
    <scope>NUCLEOTIDE SEQUENCE</scope>
    <source>
        <strain evidence="1">Expedition CK06-06</strain>
    </source>
</reference>
<organism evidence="1">
    <name type="scientific">marine sediment metagenome</name>
    <dbReference type="NCBI Taxonomy" id="412755"/>
    <lineage>
        <taxon>unclassified sequences</taxon>
        <taxon>metagenomes</taxon>
        <taxon>ecological metagenomes</taxon>
    </lineage>
</organism>
<accession>X1MLG1</accession>
<evidence type="ECO:0000313" key="1">
    <source>
        <dbReference type="EMBL" id="GAI15520.1"/>
    </source>
</evidence>
<dbReference type="AlphaFoldDB" id="X1MLG1"/>
<gene>
    <name evidence="1" type="ORF">S06H3_09362</name>
</gene>
<proteinExistence type="predicted"/>
<name>X1MLG1_9ZZZZ</name>
<comment type="caution">
    <text evidence="1">The sequence shown here is derived from an EMBL/GenBank/DDBJ whole genome shotgun (WGS) entry which is preliminary data.</text>
</comment>
<dbReference type="EMBL" id="BARV01004109">
    <property type="protein sequence ID" value="GAI15520.1"/>
    <property type="molecule type" value="Genomic_DNA"/>
</dbReference>
<sequence length="77" mass="8701">MYMRGIDAPPGFWECGDYGEQSKIIKKNMRAILQLFNIRVIVFPDRAEIKGTIPQQVLYQGEVPEPETALFISSASP</sequence>